<feature type="region of interest" description="Disordered" evidence="1">
    <location>
        <begin position="58"/>
        <end position="85"/>
    </location>
</feature>
<feature type="compositionally biased region" description="Acidic residues" evidence="1">
    <location>
        <begin position="64"/>
        <end position="74"/>
    </location>
</feature>
<dbReference type="Proteomes" id="UP001249851">
    <property type="component" value="Unassembled WGS sequence"/>
</dbReference>
<organism evidence="2 3">
    <name type="scientific">Acropora cervicornis</name>
    <name type="common">Staghorn coral</name>
    <dbReference type="NCBI Taxonomy" id="6130"/>
    <lineage>
        <taxon>Eukaryota</taxon>
        <taxon>Metazoa</taxon>
        <taxon>Cnidaria</taxon>
        <taxon>Anthozoa</taxon>
        <taxon>Hexacorallia</taxon>
        <taxon>Scleractinia</taxon>
        <taxon>Astrocoeniina</taxon>
        <taxon>Acroporidae</taxon>
        <taxon>Acropora</taxon>
    </lineage>
</organism>
<protein>
    <submittedName>
        <fullName evidence="2">Uncharacterized protein</fullName>
    </submittedName>
</protein>
<keyword evidence="3" id="KW-1185">Reference proteome</keyword>
<gene>
    <name evidence="2" type="ORF">P5673_006544</name>
</gene>
<accession>A0AAD9QWC6</accession>
<reference evidence="2" key="2">
    <citation type="journal article" date="2023" name="Science">
        <title>Genomic signatures of disease resistance in endangered staghorn corals.</title>
        <authorList>
            <person name="Vollmer S.V."/>
            <person name="Selwyn J.D."/>
            <person name="Despard B.A."/>
            <person name="Roesel C.L."/>
        </authorList>
    </citation>
    <scope>NUCLEOTIDE SEQUENCE</scope>
    <source>
        <strain evidence="2">K2</strain>
    </source>
</reference>
<reference evidence="2" key="1">
    <citation type="journal article" date="2023" name="G3 (Bethesda)">
        <title>Whole genome assembly and annotation of the endangered Caribbean coral Acropora cervicornis.</title>
        <authorList>
            <person name="Selwyn J.D."/>
            <person name="Vollmer S.V."/>
        </authorList>
    </citation>
    <scope>NUCLEOTIDE SEQUENCE</scope>
    <source>
        <strain evidence="2">K2</strain>
    </source>
</reference>
<dbReference type="PANTHER" id="PTHR35558:SF1">
    <property type="entry name" value="ENDONUCLEASE_EXONUCLEASE_PHOSPHATASE DOMAIN-CONTAINING PROTEIN"/>
    <property type="match status" value="1"/>
</dbReference>
<dbReference type="AlphaFoldDB" id="A0AAD9QWC6"/>
<evidence type="ECO:0000313" key="3">
    <source>
        <dbReference type="Proteomes" id="UP001249851"/>
    </source>
</evidence>
<proteinExistence type="predicted"/>
<sequence>MDGAHKPTEVSSYRTQVLDNGRPFFLLPCNNQLYVKHGSHADSPSYLETSKRKGTFFKGSFEDGLGDNESEEIPPESVLPPSEPSVASTALSSTSVVSTTSPAFLAVVANAVQQVLSAQQAASLPAWSVPTSMANSASVDAPSANLSGNHSSLLAAQVSPFATSGAGFASSVPATATPSASGRPNNCVVPTFVSTFSSPIPSFAQSALPSTLNVAFPSRTIGPASFVSLSVLHQPFVVGPGFSPVPAKLVSQIVAGKFVELHELLPSNIVSSEPEPQLLFDRRPVLTSPSKKPKRRIDDIATWLGAFSIFCLILVSHFPHCWKDLLQYQLLILRTYRQFSGRVWLSCDRAFRENAAATNLTDWSQLNSTLFSLHSAG</sequence>
<comment type="caution">
    <text evidence="2">The sequence shown here is derived from an EMBL/GenBank/DDBJ whole genome shotgun (WGS) entry which is preliminary data.</text>
</comment>
<dbReference type="EMBL" id="JARQWQ010000011">
    <property type="protein sequence ID" value="KAK2568605.1"/>
    <property type="molecule type" value="Genomic_DNA"/>
</dbReference>
<evidence type="ECO:0000256" key="1">
    <source>
        <dbReference type="SAM" id="MobiDB-lite"/>
    </source>
</evidence>
<name>A0AAD9QWC6_ACRCE</name>
<evidence type="ECO:0000313" key="2">
    <source>
        <dbReference type="EMBL" id="KAK2568605.1"/>
    </source>
</evidence>
<dbReference type="PANTHER" id="PTHR35558">
    <property type="entry name" value="SGNH_HYDRO DOMAIN-CONTAINING PROTEIN"/>
    <property type="match status" value="1"/>
</dbReference>